<sequence>MAKTGKSQAVASTDTEVTHEERGREETVDPSGTRPRAKSKDRISSIESRLTHVEEGVGGMGAQVDDLTQRVEGLEAEDAEVHTAMKAMMVKLEETVRAEMGGIKDHLMGELSKLRDSLEKEVRNTQAQLEALQADVALCKRAMVAGPSTTVETRRVEVPRPRTFGGSRNAQEVDNFLYGLEQYLGAVGIVEDASKIQTASLYLTDTAMLWWRRRRHDIEKGTCTISTFDDFKRELKRQFYPENAEDEARARLRRLKQSGSIRDYIKEFTNLVLEIPDLSDKDSLFNFMDGLQPWAKTELKRRGVQDLADAIAVAESLIDYTSRKESTPKPKDKRSGQAKGGGDKGQRKEAHQDDNPPRPLGAGVPTKASPQLAPSTTPRGRW</sequence>
<organism evidence="4 5">
    <name type="scientific">Hibiscus sabdariffa</name>
    <name type="common">roselle</name>
    <dbReference type="NCBI Taxonomy" id="183260"/>
    <lineage>
        <taxon>Eukaryota</taxon>
        <taxon>Viridiplantae</taxon>
        <taxon>Streptophyta</taxon>
        <taxon>Embryophyta</taxon>
        <taxon>Tracheophyta</taxon>
        <taxon>Spermatophyta</taxon>
        <taxon>Magnoliopsida</taxon>
        <taxon>eudicotyledons</taxon>
        <taxon>Gunneridae</taxon>
        <taxon>Pentapetalae</taxon>
        <taxon>rosids</taxon>
        <taxon>malvids</taxon>
        <taxon>Malvales</taxon>
        <taxon>Malvaceae</taxon>
        <taxon>Malvoideae</taxon>
        <taxon>Hibiscus</taxon>
    </lineage>
</organism>
<dbReference type="Gene3D" id="1.20.5.340">
    <property type="match status" value="1"/>
</dbReference>
<accession>A0ABR2EYF4</accession>
<evidence type="ECO:0000256" key="1">
    <source>
        <dbReference type="SAM" id="Coils"/>
    </source>
</evidence>
<keyword evidence="1" id="KW-0175">Coiled coil</keyword>
<evidence type="ECO:0000256" key="2">
    <source>
        <dbReference type="SAM" id="MobiDB-lite"/>
    </source>
</evidence>
<dbReference type="PANTHER" id="PTHR33223:SF6">
    <property type="entry name" value="CCHC-TYPE DOMAIN-CONTAINING PROTEIN"/>
    <property type="match status" value="1"/>
</dbReference>
<feature type="region of interest" description="Disordered" evidence="2">
    <location>
        <begin position="321"/>
        <end position="382"/>
    </location>
</feature>
<feature type="compositionally biased region" description="Polar residues" evidence="2">
    <location>
        <begin position="1"/>
        <end position="15"/>
    </location>
</feature>
<dbReference type="Proteomes" id="UP001472677">
    <property type="component" value="Unassembled WGS sequence"/>
</dbReference>
<feature type="compositionally biased region" description="Basic and acidic residues" evidence="2">
    <location>
        <begin position="16"/>
        <end position="27"/>
    </location>
</feature>
<feature type="coiled-coil region" evidence="1">
    <location>
        <begin position="108"/>
        <end position="142"/>
    </location>
</feature>
<protein>
    <recommendedName>
        <fullName evidence="3">Retrotransposon gag domain-containing protein</fullName>
    </recommendedName>
</protein>
<feature type="domain" description="Retrotransposon gag" evidence="3">
    <location>
        <begin position="199"/>
        <end position="293"/>
    </location>
</feature>
<dbReference type="InterPro" id="IPR005162">
    <property type="entry name" value="Retrotrans_gag_dom"/>
</dbReference>
<comment type="caution">
    <text evidence="4">The sequence shown here is derived from an EMBL/GenBank/DDBJ whole genome shotgun (WGS) entry which is preliminary data.</text>
</comment>
<keyword evidence="5" id="KW-1185">Reference proteome</keyword>
<feature type="region of interest" description="Disordered" evidence="2">
    <location>
        <begin position="1"/>
        <end position="45"/>
    </location>
</feature>
<evidence type="ECO:0000313" key="5">
    <source>
        <dbReference type="Proteomes" id="UP001472677"/>
    </source>
</evidence>
<dbReference type="PANTHER" id="PTHR33223">
    <property type="entry name" value="CCHC-TYPE DOMAIN-CONTAINING PROTEIN"/>
    <property type="match status" value="1"/>
</dbReference>
<gene>
    <name evidence="4" type="ORF">V6N12_006299</name>
</gene>
<dbReference type="EMBL" id="JBBPBM010000009">
    <property type="protein sequence ID" value="KAK8567723.1"/>
    <property type="molecule type" value="Genomic_DNA"/>
</dbReference>
<reference evidence="4 5" key="1">
    <citation type="journal article" date="2024" name="G3 (Bethesda)">
        <title>Genome assembly of Hibiscus sabdariffa L. provides insights into metabolisms of medicinal natural products.</title>
        <authorList>
            <person name="Kim T."/>
        </authorList>
    </citation>
    <scope>NUCLEOTIDE SEQUENCE [LARGE SCALE GENOMIC DNA]</scope>
    <source>
        <strain evidence="4">TK-2024</strain>
        <tissue evidence="4">Old leaves</tissue>
    </source>
</reference>
<proteinExistence type="predicted"/>
<feature type="compositionally biased region" description="Polar residues" evidence="2">
    <location>
        <begin position="368"/>
        <end position="382"/>
    </location>
</feature>
<feature type="compositionally biased region" description="Basic and acidic residues" evidence="2">
    <location>
        <begin position="321"/>
        <end position="356"/>
    </location>
</feature>
<evidence type="ECO:0000259" key="3">
    <source>
        <dbReference type="Pfam" id="PF03732"/>
    </source>
</evidence>
<name>A0ABR2EYF4_9ROSI</name>
<dbReference type="Pfam" id="PF03732">
    <property type="entry name" value="Retrotrans_gag"/>
    <property type="match status" value="1"/>
</dbReference>
<evidence type="ECO:0000313" key="4">
    <source>
        <dbReference type="EMBL" id="KAK8567723.1"/>
    </source>
</evidence>